<accession>A0A9N9TXV1</accession>
<evidence type="ECO:0000259" key="2">
    <source>
        <dbReference type="Pfam" id="PF07859"/>
    </source>
</evidence>
<organism evidence="3 4">
    <name type="scientific">Phyllotreta striolata</name>
    <name type="common">Striped flea beetle</name>
    <name type="synonym">Crioceris striolata</name>
    <dbReference type="NCBI Taxonomy" id="444603"/>
    <lineage>
        <taxon>Eukaryota</taxon>
        <taxon>Metazoa</taxon>
        <taxon>Ecdysozoa</taxon>
        <taxon>Arthropoda</taxon>
        <taxon>Hexapoda</taxon>
        <taxon>Insecta</taxon>
        <taxon>Pterygota</taxon>
        <taxon>Neoptera</taxon>
        <taxon>Endopterygota</taxon>
        <taxon>Coleoptera</taxon>
        <taxon>Polyphaga</taxon>
        <taxon>Cucujiformia</taxon>
        <taxon>Chrysomeloidea</taxon>
        <taxon>Chrysomelidae</taxon>
        <taxon>Galerucinae</taxon>
        <taxon>Alticini</taxon>
        <taxon>Phyllotreta</taxon>
    </lineage>
</organism>
<keyword evidence="1" id="KW-0378">Hydrolase</keyword>
<dbReference type="PANTHER" id="PTHR48081:SF33">
    <property type="entry name" value="KYNURENINE FORMAMIDASE"/>
    <property type="match status" value="1"/>
</dbReference>
<dbReference type="SUPFAM" id="SSF53474">
    <property type="entry name" value="alpha/beta-Hydrolases"/>
    <property type="match status" value="1"/>
</dbReference>
<evidence type="ECO:0000313" key="3">
    <source>
        <dbReference type="EMBL" id="CAG9862728.1"/>
    </source>
</evidence>
<keyword evidence="4" id="KW-1185">Reference proteome</keyword>
<reference evidence="3" key="1">
    <citation type="submission" date="2022-01" db="EMBL/GenBank/DDBJ databases">
        <authorList>
            <person name="King R."/>
        </authorList>
    </citation>
    <scope>NUCLEOTIDE SEQUENCE</scope>
</reference>
<gene>
    <name evidence="3" type="ORF">PHYEVI_LOCUS9034</name>
</gene>
<dbReference type="Gene3D" id="3.40.50.1820">
    <property type="entry name" value="alpha/beta hydrolase"/>
    <property type="match status" value="1"/>
</dbReference>
<proteinExistence type="predicted"/>
<dbReference type="Pfam" id="PF07859">
    <property type="entry name" value="Abhydrolase_3"/>
    <property type="match status" value="1"/>
</dbReference>
<sequence>MSSKSELDVLFSPSQWCKGTRGSQRSEQHVKCIEQYSETVRETIPCKLNIPYGPGKRELIDVFGTDLPEDCPVFVHFHGGYWQVPSIRHDNNSFIAKNLHASGIKSIFIGYELCPNVTLLELLENTQKALIKCLTLINTSEISGIYLSGHSAGAQIVAALFEDFIDTLPEHQQLLFKSAFLITGLYDLEPLLGTTYNDLLGLDGDSAVRASPLRRNLKRTNCELVVIVAEYDSPKFVEQGQEMYEHIKSLGLRCEYVFQENSDHYEIIEGLYDSENELLKRIINTCLIKK</sequence>
<dbReference type="PANTHER" id="PTHR48081">
    <property type="entry name" value="AB HYDROLASE SUPERFAMILY PROTEIN C4A8.06C"/>
    <property type="match status" value="1"/>
</dbReference>
<evidence type="ECO:0000313" key="4">
    <source>
        <dbReference type="Proteomes" id="UP001153712"/>
    </source>
</evidence>
<dbReference type="InterPro" id="IPR050300">
    <property type="entry name" value="GDXG_lipolytic_enzyme"/>
</dbReference>
<dbReference type="Proteomes" id="UP001153712">
    <property type="component" value="Chromosome 6"/>
</dbReference>
<dbReference type="AlphaFoldDB" id="A0A9N9TXV1"/>
<feature type="domain" description="Alpha/beta hydrolase fold-3" evidence="2">
    <location>
        <begin position="74"/>
        <end position="264"/>
    </location>
</feature>
<dbReference type="EMBL" id="OU900099">
    <property type="protein sequence ID" value="CAG9862728.1"/>
    <property type="molecule type" value="Genomic_DNA"/>
</dbReference>
<dbReference type="OrthoDB" id="433474at2759"/>
<protein>
    <recommendedName>
        <fullName evidence="2">Alpha/beta hydrolase fold-3 domain-containing protein</fullName>
    </recommendedName>
</protein>
<dbReference type="InterPro" id="IPR013094">
    <property type="entry name" value="AB_hydrolase_3"/>
</dbReference>
<evidence type="ECO:0000256" key="1">
    <source>
        <dbReference type="ARBA" id="ARBA00022801"/>
    </source>
</evidence>
<name>A0A9N9TXV1_PHYSR</name>
<dbReference type="InterPro" id="IPR029058">
    <property type="entry name" value="AB_hydrolase_fold"/>
</dbReference>
<dbReference type="GO" id="GO:0004061">
    <property type="term" value="F:arylformamidase activity"/>
    <property type="evidence" value="ECO:0007669"/>
    <property type="project" value="TreeGrafter"/>
</dbReference>